<protein>
    <recommendedName>
        <fullName evidence="2">Dynamin N-terminal domain-containing protein</fullName>
    </recommendedName>
</protein>
<dbReference type="PANTHER" id="PTHR11566:SF21">
    <property type="entry name" value="DYNAMIN RELATED PROTEIN 1, ISOFORM A"/>
    <property type="match status" value="1"/>
</dbReference>
<dbReference type="GO" id="GO:0008017">
    <property type="term" value="F:microtubule binding"/>
    <property type="evidence" value="ECO:0007669"/>
    <property type="project" value="TreeGrafter"/>
</dbReference>
<dbReference type="Pfam" id="PF00350">
    <property type="entry name" value="Dynamin_N"/>
    <property type="match status" value="1"/>
</dbReference>
<dbReference type="AlphaFoldDB" id="A0A0D2CPK9"/>
<dbReference type="GO" id="GO:0000266">
    <property type="term" value="P:mitochondrial fission"/>
    <property type="evidence" value="ECO:0007669"/>
    <property type="project" value="TreeGrafter"/>
</dbReference>
<dbReference type="Gene3D" id="3.40.50.300">
    <property type="entry name" value="P-loop containing nucleotide triphosphate hydrolases"/>
    <property type="match status" value="1"/>
</dbReference>
<evidence type="ECO:0000313" key="3">
    <source>
        <dbReference type="EMBL" id="KIW25479.1"/>
    </source>
</evidence>
<reference evidence="3 4" key="1">
    <citation type="submission" date="2015-01" db="EMBL/GenBank/DDBJ databases">
        <title>The Genome Sequence of Cladophialophora immunda CBS83496.</title>
        <authorList>
            <consortium name="The Broad Institute Genomics Platform"/>
            <person name="Cuomo C."/>
            <person name="de Hoog S."/>
            <person name="Gorbushina A."/>
            <person name="Stielow B."/>
            <person name="Teixiera M."/>
            <person name="Abouelleil A."/>
            <person name="Chapman S.B."/>
            <person name="Priest M."/>
            <person name="Young S.K."/>
            <person name="Wortman J."/>
            <person name="Nusbaum C."/>
            <person name="Birren B."/>
        </authorList>
    </citation>
    <scope>NUCLEOTIDE SEQUENCE [LARGE SCALE GENOMIC DNA]</scope>
    <source>
        <strain evidence="3 4">CBS 83496</strain>
    </source>
</reference>
<accession>A0A0D2CPK9</accession>
<evidence type="ECO:0000256" key="1">
    <source>
        <dbReference type="SAM" id="MobiDB-lite"/>
    </source>
</evidence>
<feature type="domain" description="Dynamin N-terminal" evidence="2">
    <location>
        <begin position="49"/>
        <end position="193"/>
    </location>
</feature>
<dbReference type="GO" id="GO:0006897">
    <property type="term" value="P:endocytosis"/>
    <property type="evidence" value="ECO:0007669"/>
    <property type="project" value="TreeGrafter"/>
</dbReference>
<dbReference type="Proteomes" id="UP000054466">
    <property type="component" value="Unassembled WGS sequence"/>
</dbReference>
<dbReference type="InterPro" id="IPR045063">
    <property type="entry name" value="Dynamin_N"/>
</dbReference>
<dbReference type="GO" id="GO:0003924">
    <property type="term" value="F:GTPase activity"/>
    <property type="evidence" value="ECO:0007669"/>
    <property type="project" value="TreeGrafter"/>
</dbReference>
<dbReference type="PANTHER" id="PTHR11566">
    <property type="entry name" value="DYNAMIN"/>
    <property type="match status" value="1"/>
</dbReference>
<dbReference type="GeneID" id="27347839"/>
<evidence type="ECO:0000313" key="4">
    <source>
        <dbReference type="Proteomes" id="UP000054466"/>
    </source>
</evidence>
<dbReference type="GO" id="GO:0048312">
    <property type="term" value="P:intracellular distribution of mitochondria"/>
    <property type="evidence" value="ECO:0007669"/>
    <property type="project" value="TreeGrafter"/>
</dbReference>
<dbReference type="GO" id="GO:0016020">
    <property type="term" value="C:membrane"/>
    <property type="evidence" value="ECO:0007669"/>
    <property type="project" value="TreeGrafter"/>
</dbReference>
<dbReference type="GO" id="GO:0005739">
    <property type="term" value="C:mitochondrion"/>
    <property type="evidence" value="ECO:0007669"/>
    <property type="project" value="TreeGrafter"/>
</dbReference>
<dbReference type="InterPro" id="IPR022812">
    <property type="entry name" value="Dynamin"/>
</dbReference>
<dbReference type="GO" id="GO:0005874">
    <property type="term" value="C:microtubule"/>
    <property type="evidence" value="ECO:0007669"/>
    <property type="project" value="TreeGrafter"/>
</dbReference>
<dbReference type="InterPro" id="IPR027417">
    <property type="entry name" value="P-loop_NTPase"/>
</dbReference>
<dbReference type="EMBL" id="KN847044">
    <property type="protein sequence ID" value="KIW25479.1"/>
    <property type="molecule type" value="Genomic_DNA"/>
</dbReference>
<dbReference type="RefSeq" id="XP_016245695.1">
    <property type="nucleotide sequence ID" value="XM_016395839.1"/>
</dbReference>
<name>A0A0D2CPK9_9EURO</name>
<dbReference type="HOGENOM" id="CLU_1189802_0_0_1"/>
<dbReference type="VEuPathDB" id="FungiDB:PV07_08645"/>
<dbReference type="PRINTS" id="PR00195">
    <property type="entry name" value="DYNAMIN"/>
</dbReference>
<sequence>MRKLGAGRGEELEIPYTETQVVNVQGALLDTLGDLRGLGVGKSLDLPQIIVCGDPSPGKSSVLATISEYPFPVSDGLCTSSPTQLALRRKESSFQASIRPGPTRRADEKAKLERFRVDYVDLAAVESVYEQAKLAIGIDDNSSFTDDTLCLELGELHLLNLTLVDPPGFFHSSGIGQTVADADFVQKMGLAYMKQPWTVVLRRRVRRGPNWPTRSSLGTPARPIRTGSARSDY</sequence>
<keyword evidence="4" id="KW-1185">Reference proteome</keyword>
<gene>
    <name evidence="3" type="ORF">PV07_08645</name>
</gene>
<dbReference type="STRING" id="569365.A0A0D2CPK9"/>
<dbReference type="SUPFAM" id="SSF52540">
    <property type="entry name" value="P-loop containing nucleoside triphosphate hydrolases"/>
    <property type="match status" value="1"/>
</dbReference>
<proteinExistence type="predicted"/>
<dbReference type="GO" id="GO:0016559">
    <property type="term" value="P:peroxisome fission"/>
    <property type="evidence" value="ECO:0007669"/>
    <property type="project" value="TreeGrafter"/>
</dbReference>
<feature type="region of interest" description="Disordered" evidence="1">
    <location>
        <begin position="211"/>
        <end position="233"/>
    </location>
</feature>
<evidence type="ECO:0000259" key="2">
    <source>
        <dbReference type="Pfam" id="PF00350"/>
    </source>
</evidence>
<dbReference type="OrthoDB" id="4120909at2759"/>
<organism evidence="3 4">
    <name type="scientific">Cladophialophora immunda</name>
    <dbReference type="NCBI Taxonomy" id="569365"/>
    <lineage>
        <taxon>Eukaryota</taxon>
        <taxon>Fungi</taxon>
        <taxon>Dikarya</taxon>
        <taxon>Ascomycota</taxon>
        <taxon>Pezizomycotina</taxon>
        <taxon>Eurotiomycetes</taxon>
        <taxon>Chaetothyriomycetidae</taxon>
        <taxon>Chaetothyriales</taxon>
        <taxon>Herpotrichiellaceae</taxon>
        <taxon>Cladophialophora</taxon>
    </lineage>
</organism>